<dbReference type="PIRSF" id="PIRSF003128">
    <property type="entry name" value="RecN"/>
    <property type="match status" value="1"/>
</dbReference>
<dbReference type="PANTHER" id="PTHR11059">
    <property type="entry name" value="DNA REPAIR PROTEIN RECN"/>
    <property type="match status" value="1"/>
</dbReference>
<evidence type="ECO:0000256" key="7">
    <source>
        <dbReference type="ARBA" id="ARBA00023204"/>
    </source>
</evidence>
<name>A0A097ARF1_THEKI</name>
<evidence type="ECO:0000256" key="2">
    <source>
        <dbReference type="ARBA" id="ARBA00009441"/>
    </source>
</evidence>
<proteinExistence type="inferred from homology"/>
<evidence type="ECO:0000256" key="5">
    <source>
        <dbReference type="ARBA" id="ARBA00022763"/>
    </source>
</evidence>
<evidence type="ECO:0000256" key="4">
    <source>
        <dbReference type="ARBA" id="ARBA00022741"/>
    </source>
</evidence>
<dbReference type="Gene3D" id="3.40.50.300">
    <property type="entry name" value="P-loop containing nucleotide triphosphate hydrolases"/>
    <property type="match status" value="2"/>
</dbReference>
<evidence type="ECO:0000256" key="10">
    <source>
        <dbReference type="SAM" id="Coils"/>
    </source>
</evidence>
<comment type="function">
    <text evidence="1 9">May be involved in recombinational repair of damaged DNA.</text>
</comment>
<dbReference type="CDD" id="cd03241">
    <property type="entry name" value="ABC_RecN"/>
    <property type="match status" value="2"/>
</dbReference>
<evidence type="ECO:0000256" key="8">
    <source>
        <dbReference type="ARBA" id="ARBA00033408"/>
    </source>
</evidence>
<reference evidence="13" key="1">
    <citation type="journal article" date="2015" name="Genome Announc.">
        <title>Whole-Genome Sequences of 80 Environmental and Clinical Isolates of Burkholderia pseudomallei.</title>
        <authorList>
            <person name="Johnson S.L."/>
            <person name="Baker A.L."/>
            <person name="Chain P.S."/>
            <person name="Currie B.J."/>
            <person name="Daligault H.E."/>
            <person name="Davenport K.W."/>
            <person name="Davis C.B."/>
            <person name="Inglis T.J."/>
            <person name="Kaestli M."/>
            <person name="Koren S."/>
            <person name="Mayo M."/>
            <person name="Merritt A.J."/>
            <person name="Price E.P."/>
            <person name="Sarovich D.S."/>
            <person name="Warner J."/>
            <person name="Rosovitz M.J."/>
        </authorList>
    </citation>
    <scope>NUCLEOTIDE SEQUENCE [LARGE SCALE GENOMIC DNA]</scope>
    <source>
        <strain evidence="13">DSM 2030</strain>
    </source>
</reference>
<comment type="similarity">
    <text evidence="2 9">Belongs to the RecN family.</text>
</comment>
<dbReference type="OrthoDB" id="9806954at2"/>
<evidence type="ECO:0000256" key="3">
    <source>
        <dbReference type="ARBA" id="ARBA00021315"/>
    </source>
</evidence>
<keyword evidence="4" id="KW-0547">Nucleotide-binding</keyword>
<dbReference type="InterPro" id="IPR003395">
    <property type="entry name" value="RecF/RecN/SMC_N"/>
</dbReference>
<feature type="coiled-coil region" evidence="10">
    <location>
        <begin position="262"/>
        <end position="356"/>
    </location>
</feature>
<dbReference type="NCBIfam" id="TIGR00634">
    <property type="entry name" value="recN"/>
    <property type="match status" value="1"/>
</dbReference>
<evidence type="ECO:0000256" key="1">
    <source>
        <dbReference type="ARBA" id="ARBA00003618"/>
    </source>
</evidence>
<feature type="coiled-coil region" evidence="10">
    <location>
        <begin position="157"/>
        <end position="219"/>
    </location>
</feature>
<dbReference type="SUPFAM" id="SSF52540">
    <property type="entry name" value="P-loop containing nucleoside triphosphate hydrolases"/>
    <property type="match status" value="1"/>
</dbReference>
<dbReference type="RefSeq" id="WP_049685154.1">
    <property type="nucleotide sequence ID" value="NZ_CP009170.1"/>
</dbReference>
<gene>
    <name evidence="12" type="primary">recN</name>
    <name evidence="12" type="ORF">TKV_c12180</name>
</gene>
<dbReference type="eggNOG" id="COG0497">
    <property type="taxonomic scope" value="Bacteria"/>
</dbReference>
<dbReference type="PANTHER" id="PTHR11059:SF0">
    <property type="entry name" value="DNA REPAIR PROTEIN RECN"/>
    <property type="match status" value="1"/>
</dbReference>
<dbReference type="AlphaFoldDB" id="A0A097ARF1"/>
<dbReference type="EMBL" id="CP009170">
    <property type="protein sequence ID" value="AIS52389.1"/>
    <property type="molecule type" value="Genomic_DNA"/>
</dbReference>
<keyword evidence="13" id="KW-1185">Reference proteome</keyword>
<dbReference type="GO" id="GO:0005524">
    <property type="term" value="F:ATP binding"/>
    <property type="evidence" value="ECO:0007669"/>
    <property type="project" value="UniProtKB-KW"/>
</dbReference>
<dbReference type="GO" id="GO:0006281">
    <property type="term" value="P:DNA repair"/>
    <property type="evidence" value="ECO:0007669"/>
    <property type="project" value="UniProtKB-KW"/>
</dbReference>
<evidence type="ECO:0000313" key="12">
    <source>
        <dbReference type="EMBL" id="AIS52389.1"/>
    </source>
</evidence>
<keyword evidence="5 9" id="KW-0227">DNA damage</keyword>
<dbReference type="GO" id="GO:0043590">
    <property type="term" value="C:bacterial nucleoid"/>
    <property type="evidence" value="ECO:0007669"/>
    <property type="project" value="TreeGrafter"/>
</dbReference>
<evidence type="ECO:0000256" key="9">
    <source>
        <dbReference type="PIRNR" id="PIRNR003128"/>
    </source>
</evidence>
<dbReference type="FunFam" id="3.40.50.300:FF:000356">
    <property type="entry name" value="DNA repair protein RecN"/>
    <property type="match status" value="1"/>
</dbReference>
<dbReference type="InterPro" id="IPR027417">
    <property type="entry name" value="P-loop_NTPase"/>
</dbReference>
<keyword evidence="10" id="KW-0175">Coiled coil</keyword>
<dbReference type="GO" id="GO:0006310">
    <property type="term" value="P:DNA recombination"/>
    <property type="evidence" value="ECO:0007669"/>
    <property type="project" value="InterPro"/>
</dbReference>
<evidence type="ECO:0000256" key="6">
    <source>
        <dbReference type="ARBA" id="ARBA00022840"/>
    </source>
</evidence>
<dbReference type="Proteomes" id="UP000029669">
    <property type="component" value="Chromosome"/>
</dbReference>
<dbReference type="KEGG" id="tki:TKV_c12180"/>
<dbReference type="Pfam" id="PF02463">
    <property type="entry name" value="SMC_N"/>
    <property type="match status" value="1"/>
</dbReference>
<keyword evidence="7 9" id="KW-0234">DNA repair</keyword>
<dbReference type="InterPro" id="IPR004604">
    <property type="entry name" value="DNA_recomb/repair_RecN"/>
</dbReference>
<organism evidence="12 13">
    <name type="scientific">Thermoanaerobacter kivui</name>
    <name type="common">Acetogenium kivui</name>
    <dbReference type="NCBI Taxonomy" id="2325"/>
    <lineage>
        <taxon>Bacteria</taxon>
        <taxon>Bacillati</taxon>
        <taxon>Bacillota</taxon>
        <taxon>Clostridia</taxon>
        <taxon>Thermoanaerobacterales</taxon>
        <taxon>Thermoanaerobacteraceae</taxon>
        <taxon>Thermoanaerobacter</taxon>
    </lineage>
</organism>
<protein>
    <recommendedName>
        <fullName evidence="3 9">DNA repair protein RecN</fullName>
    </recommendedName>
    <alternativeName>
        <fullName evidence="8 9">Recombination protein N</fullName>
    </alternativeName>
</protein>
<evidence type="ECO:0000313" key="13">
    <source>
        <dbReference type="Proteomes" id="UP000029669"/>
    </source>
</evidence>
<dbReference type="GO" id="GO:0009432">
    <property type="term" value="P:SOS response"/>
    <property type="evidence" value="ECO:0007669"/>
    <property type="project" value="TreeGrafter"/>
</dbReference>
<dbReference type="HOGENOM" id="CLU_018297_3_1_9"/>
<accession>A0A097ARF1</accession>
<keyword evidence="6" id="KW-0067">ATP-binding</keyword>
<feature type="domain" description="RecF/RecN/SMC N-terminal" evidence="11">
    <location>
        <begin position="5"/>
        <end position="515"/>
    </location>
</feature>
<dbReference type="FunFam" id="3.40.50.300:FF:000319">
    <property type="entry name" value="DNA repair protein RecN"/>
    <property type="match status" value="1"/>
</dbReference>
<dbReference type="STRING" id="2325.TKV_c12180"/>
<evidence type="ECO:0000259" key="11">
    <source>
        <dbReference type="Pfam" id="PF02463"/>
    </source>
</evidence>
<sequence length="566" mass="64374">MILALSIQNVALIDKAEIQFEEGLNVLTGETGAGKSIVIDSVMLLLGSRASKEIIRTGEEKAIVEGIFFVDSNKDKIVEILEEAGLSLEEDDTLIINREITTSGRNYCRINGRIVPLSFLAKIGSFLVDILGQHEHQYLLDNSKHLSLLDSFGDEEFINIKAKIKELLEQYREIQRELTKFFTDEKEKASAIELLKYQIDEIEKGNLSVEEEKKLLERRNLLINFEKLFNSLNSSYKILYESSGGFAVLDNLHVVLKNLETAASIDEKLKGLKEKIENITYELEDCALQVRDYLSELDFSQQSLDEVERRLDQINTLKRKYGPTIQHILEFKEGKIKELEDILNSEERQQKLKLQQQKLWDEMINLSGILHLKRRKIAEHIEKNINNILAELNMPNAFFKVEIQKSKEPTETGFDNVEFLISTNIGEPLKPLSKIASGGELSRIMLALKTILADADGIPTLIFDEVDTGISGKTAQLVAEKMAYLSKKHQIICVTHLPQIAAMADAHHKISKITHKNRTYIHIEKLDYQGKINELSRIMSGSNVTQTTIEHSKELLEIADKFKSKI</sequence>